<dbReference type="Proteomes" id="UP001598673">
    <property type="component" value="Unassembled WGS sequence"/>
</dbReference>
<feature type="transmembrane region" description="Helical" evidence="5">
    <location>
        <begin position="175"/>
        <end position="197"/>
    </location>
</feature>
<evidence type="ECO:0000256" key="4">
    <source>
        <dbReference type="ARBA" id="ARBA00023136"/>
    </source>
</evidence>
<comment type="caution">
    <text evidence="7">The sequence shown here is derived from an EMBL/GenBank/DDBJ whole genome shotgun (WGS) entry which is preliminary data.</text>
</comment>
<dbReference type="RefSeq" id="WP_258937970.1">
    <property type="nucleotide sequence ID" value="NZ_JANBBF010000013.1"/>
</dbReference>
<dbReference type="PANTHER" id="PTHR23526:SF4">
    <property type="entry name" value="INTEGRAL MEMBRANE TRANSPORT PROTEIN"/>
    <property type="match status" value="1"/>
</dbReference>
<feature type="transmembrane region" description="Helical" evidence="5">
    <location>
        <begin position="49"/>
        <end position="69"/>
    </location>
</feature>
<evidence type="ECO:0000259" key="6">
    <source>
        <dbReference type="PROSITE" id="PS50850"/>
    </source>
</evidence>
<dbReference type="InterPro" id="IPR011701">
    <property type="entry name" value="MFS"/>
</dbReference>
<evidence type="ECO:0000256" key="2">
    <source>
        <dbReference type="ARBA" id="ARBA00022692"/>
    </source>
</evidence>
<dbReference type="PROSITE" id="PS50850">
    <property type="entry name" value="MFS"/>
    <property type="match status" value="1"/>
</dbReference>
<keyword evidence="2 5" id="KW-0812">Transmembrane</keyword>
<name>A0ABW6G295_9PSEU</name>
<feature type="transmembrane region" description="Helical" evidence="5">
    <location>
        <begin position="311"/>
        <end position="337"/>
    </location>
</feature>
<dbReference type="EMBL" id="JBHXCV010000004">
    <property type="protein sequence ID" value="MFD6793333.1"/>
    <property type="molecule type" value="Genomic_DNA"/>
</dbReference>
<feature type="transmembrane region" description="Helical" evidence="5">
    <location>
        <begin position="142"/>
        <end position="163"/>
    </location>
</feature>
<dbReference type="InterPro" id="IPR020846">
    <property type="entry name" value="MFS_dom"/>
</dbReference>
<feature type="transmembrane region" description="Helical" evidence="5">
    <location>
        <begin position="252"/>
        <end position="274"/>
    </location>
</feature>
<feature type="transmembrane region" description="Helical" evidence="5">
    <location>
        <begin position="110"/>
        <end position="130"/>
    </location>
</feature>
<sequence length="400" mass="40662">MTAAVPGESGRTARWYPHLWAGTLLTQAAYNAARMLVSYRVLELGGDGTALGVITALFALLPLVVAVPVGRAVDNGHPAGVLRAGVAATVAALLVLALSTDLVVLAAGNILLGFAQILVTVAGQGFIPLLSDARDIDRRFAGWALATSIGQTAGLPVAGLVTSASSDSGGVSTTAGLLALAVLAALAVPSALLMPVVGAQRARAEQHGAAQSVPTMLATPGMRPAMFSSLVVLTSMDVLAAFLPVLGHQYGFGVLTVTVLLMLRTGSAIVARTFLPALLRVVPRRWMLLAATLCSAAPMALIPVIPNPVVIGVFLVVVGFLWGVGQPLTMSWVVSLVTERSRASALSLRLTGNRLGQVLVPLGAGGIAGVAGAGSVFLVTAALLGLSGGFTWRAVRGTNL</sequence>
<feature type="transmembrane region" description="Helical" evidence="5">
    <location>
        <begin position="81"/>
        <end position="98"/>
    </location>
</feature>
<feature type="transmembrane region" description="Helical" evidence="5">
    <location>
        <begin position="225"/>
        <end position="246"/>
    </location>
</feature>
<keyword evidence="3 5" id="KW-1133">Transmembrane helix</keyword>
<dbReference type="InterPro" id="IPR052528">
    <property type="entry name" value="Sugar_transport-like"/>
</dbReference>
<evidence type="ECO:0000256" key="5">
    <source>
        <dbReference type="SAM" id="Phobius"/>
    </source>
</evidence>
<accession>A0ABW6G295</accession>
<dbReference type="PANTHER" id="PTHR23526">
    <property type="entry name" value="INTEGRAL MEMBRANE TRANSPORT PROTEIN-RELATED"/>
    <property type="match status" value="1"/>
</dbReference>
<evidence type="ECO:0000256" key="3">
    <source>
        <dbReference type="ARBA" id="ARBA00022989"/>
    </source>
</evidence>
<comment type="subcellular location">
    <subcellularLocation>
        <location evidence="1">Cell membrane</location>
        <topology evidence="1">Multi-pass membrane protein</topology>
    </subcellularLocation>
</comment>
<proteinExistence type="predicted"/>
<feature type="transmembrane region" description="Helical" evidence="5">
    <location>
        <begin position="358"/>
        <end position="384"/>
    </location>
</feature>
<organism evidence="7 8">
    <name type="scientific">Prauserella salsuginis</name>
    <dbReference type="NCBI Taxonomy" id="387889"/>
    <lineage>
        <taxon>Bacteria</taxon>
        <taxon>Bacillati</taxon>
        <taxon>Actinomycetota</taxon>
        <taxon>Actinomycetes</taxon>
        <taxon>Pseudonocardiales</taxon>
        <taxon>Pseudonocardiaceae</taxon>
        <taxon>Prauserella</taxon>
        <taxon>Prauserella salsuginis group</taxon>
    </lineage>
</organism>
<keyword evidence="4 5" id="KW-0472">Membrane</keyword>
<keyword evidence="8" id="KW-1185">Reference proteome</keyword>
<dbReference type="SUPFAM" id="SSF103473">
    <property type="entry name" value="MFS general substrate transporter"/>
    <property type="match status" value="1"/>
</dbReference>
<evidence type="ECO:0000313" key="8">
    <source>
        <dbReference type="Proteomes" id="UP001598673"/>
    </source>
</evidence>
<protein>
    <submittedName>
        <fullName evidence="7">MFS transporter</fullName>
    </submittedName>
</protein>
<reference evidence="7 8" key="1">
    <citation type="submission" date="2024-09" db="EMBL/GenBank/DDBJ databases">
        <title>The Natural Products Discovery Center: Release of the First 8490 Sequenced Strains for Exploring Actinobacteria Biosynthetic Diversity.</title>
        <authorList>
            <person name="Kalkreuter E."/>
            <person name="Kautsar S.A."/>
            <person name="Yang D."/>
            <person name="Bader C.D."/>
            <person name="Teijaro C.N."/>
            <person name="Fluegel L."/>
            <person name="Davis C.M."/>
            <person name="Simpson J.R."/>
            <person name="Lauterbach L."/>
            <person name="Steele A.D."/>
            <person name="Gui C."/>
            <person name="Meng S."/>
            <person name="Li G."/>
            <person name="Viehrig K."/>
            <person name="Ye F."/>
            <person name="Su P."/>
            <person name="Kiefer A.F."/>
            <person name="Nichols A."/>
            <person name="Cepeda A.J."/>
            <person name="Yan W."/>
            <person name="Fan B."/>
            <person name="Jiang Y."/>
            <person name="Adhikari A."/>
            <person name="Zheng C.-J."/>
            <person name="Schuster L."/>
            <person name="Cowan T.M."/>
            <person name="Smanski M.J."/>
            <person name="Chevrette M.G."/>
            <person name="De Carvalho L.P.S."/>
            <person name="Shen B."/>
        </authorList>
    </citation>
    <scope>NUCLEOTIDE SEQUENCE [LARGE SCALE GENOMIC DNA]</scope>
    <source>
        <strain evidence="7 8">NPDC060353</strain>
    </source>
</reference>
<dbReference type="InterPro" id="IPR036259">
    <property type="entry name" value="MFS_trans_sf"/>
</dbReference>
<feature type="transmembrane region" description="Helical" evidence="5">
    <location>
        <begin position="286"/>
        <end position="305"/>
    </location>
</feature>
<evidence type="ECO:0000256" key="1">
    <source>
        <dbReference type="ARBA" id="ARBA00004651"/>
    </source>
</evidence>
<dbReference type="Gene3D" id="1.20.1250.20">
    <property type="entry name" value="MFS general substrate transporter like domains"/>
    <property type="match status" value="2"/>
</dbReference>
<evidence type="ECO:0000313" key="7">
    <source>
        <dbReference type="EMBL" id="MFD6793333.1"/>
    </source>
</evidence>
<dbReference type="Pfam" id="PF07690">
    <property type="entry name" value="MFS_1"/>
    <property type="match status" value="1"/>
</dbReference>
<feature type="domain" description="Major facilitator superfamily (MFS) profile" evidence="6">
    <location>
        <begin position="1"/>
        <end position="399"/>
    </location>
</feature>
<gene>
    <name evidence="7" type="ORF">ACFWGY_08350</name>
</gene>